<dbReference type="GO" id="GO:0016787">
    <property type="term" value="F:hydrolase activity"/>
    <property type="evidence" value="ECO:0007669"/>
    <property type="project" value="UniProtKB-KW"/>
</dbReference>
<keyword evidence="6" id="KW-0460">Magnesium</keyword>
<dbReference type="SUPFAM" id="SSF88723">
    <property type="entry name" value="PIN domain-like"/>
    <property type="match status" value="1"/>
</dbReference>
<evidence type="ECO:0000256" key="4">
    <source>
        <dbReference type="ARBA" id="ARBA00022723"/>
    </source>
</evidence>
<sequence>MYLLDTNIFRELRLLPKGKANPNVAAWAQTIKTEQFFTSVVVAMEIERGVLGMANKDPAQGVVLRQWFEHTFKPSMHGRILGIDDITAAICATLHIPDKSPENNSWIAATAMQHRLTLVTRNTADFAGMGVALLNPFDFQVASL</sequence>
<name>A0A1A9S2P7_9NEIS</name>
<accession>A0A1A9S2P7</accession>
<dbReference type="InterPro" id="IPR050556">
    <property type="entry name" value="Type_II_TA_system_RNase"/>
</dbReference>
<keyword evidence="10" id="KW-1185">Reference proteome</keyword>
<dbReference type="InterPro" id="IPR002716">
    <property type="entry name" value="PIN_dom"/>
</dbReference>
<keyword evidence="2" id="KW-1277">Toxin-antitoxin system</keyword>
<dbReference type="STRING" id="1795827.A7P95_00620"/>
<protein>
    <submittedName>
        <fullName evidence="9">Twitching motility protein PilT</fullName>
    </submittedName>
</protein>
<evidence type="ECO:0000256" key="2">
    <source>
        <dbReference type="ARBA" id="ARBA00022649"/>
    </source>
</evidence>
<comment type="similarity">
    <text evidence="7">Belongs to the PINc/VapC protein family.</text>
</comment>
<gene>
    <name evidence="9" type="ORF">A7P95_00620</name>
</gene>
<dbReference type="Proteomes" id="UP000077885">
    <property type="component" value="Unassembled WGS sequence"/>
</dbReference>
<keyword evidence="4" id="KW-0479">Metal-binding</keyword>
<evidence type="ECO:0000256" key="3">
    <source>
        <dbReference type="ARBA" id="ARBA00022722"/>
    </source>
</evidence>
<dbReference type="AlphaFoldDB" id="A0A1A9S2P7"/>
<dbReference type="InterPro" id="IPR029060">
    <property type="entry name" value="PIN-like_dom_sf"/>
</dbReference>
<evidence type="ECO:0000313" key="10">
    <source>
        <dbReference type="Proteomes" id="UP000077885"/>
    </source>
</evidence>
<evidence type="ECO:0000313" key="9">
    <source>
        <dbReference type="EMBL" id="OAM31043.1"/>
    </source>
</evidence>
<evidence type="ECO:0000256" key="1">
    <source>
        <dbReference type="ARBA" id="ARBA00001946"/>
    </source>
</evidence>
<keyword evidence="3" id="KW-0540">Nuclease</keyword>
<organism evidence="9 10">
    <name type="scientific">Eikenella longinqua</name>
    <dbReference type="NCBI Taxonomy" id="1795827"/>
    <lineage>
        <taxon>Bacteria</taxon>
        <taxon>Pseudomonadati</taxon>
        <taxon>Pseudomonadota</taxon>
        <taxon>Betaproteobacteria</taxon>
        <taxon>Neisseriales</taxon>
        <taxon>Neisseriaceae</taxon>
        <taxon>Eikenella</taxon>
    </lineage>
</organism>
<dbReference type="Gene3D" id="3.40.50.1010">
    <property type="entry name" value="5'-nuclease"/>
    <property type="match status" value="1"/>
</dbReference>
<dbReference type="CDD" id="cd18746">
    <property type="entry name" value="PIN_VapC4-5_FitB-like"/>
    <property type="match status" value="1"/>
</dbReference>
<dbReference type="GO" id="GO:0046872">
    <property type="term" value="F:metal ion binding"/>
    <property type="evidence" value="ECO:0007669"/>
    <property type="project" value="UniProtKB-KW"/>
</dbReference>
<reference evidence="10" key="1">
    <citation type="submission" date="2016-05" db="EMBL/GenBank/DDBJ databases">
        <title>Draft genome of Corynebacterium afermentans subsp. afermentans LCDC 88199T.</title>
        <authorList>
            <person name="Bernier A.-M."/>
            <person name="Bernard K."/>
        </authorList>
    </citation>
    <scope>NUCLEOTIDE SEQUENCE [LARGE SCALE GENOMIC DNA]</scope>
    <source>
        <strain evidence="10">NML02-A-017</strain>
    </source>
</reference>
<dbReference type="EMBL" id="LXSL01000011">
    <property type="protein sequence ID" value="OAM31043.1"/>
    <property type="molecule type" value="Genomic_DNA"/>
</dbReference>
<keyword evidence="5" id="KW-0378">Hydrolase</keyword>
<proteinExistence type="inferred from homology"/>
<feature type="domain" description="PIN" evidence="8">
    <location>
        <begin position="2"/>
        <end position="124"/>
    </location>
</feature>
<dbReference type="RefSeq" id="WP_067589624.1">
    <property type="nucleotide sequence ID" value="NZ_LXSL01000011.1"/>
</dbReference>
<comment type="caution">
    <text evidence="9">The sequence shown here is derived from an EMBL/GenBank/DDBJ whole genome shotgun (WGS) entry which is preliminary data.</text>
</comment>
<evidence type="ECO:0000256" key="7">
    <source>
        <dbReference type="ARBA" id="ARBA00038093"/>
    </source>
</evidence>
<dbReference type="Pfam" id="PF01850">
    <property type="entry name" value="PIN"/>
    <property type="match status" value="1"/>
</dbReference>
<evidence type="ECO:0000259" key="8">
    <source>
        <dbReference type="Pfam" id="PF01850"/>
    </source>
</evidence>
<evidence type="ECO:0000256" key="5">
    <source>
        <dbReference type="ARBA" id="ARBA00022801"/>
    </source>
</evidence>
<dbReference type="PANTHER" id="PTHR33653">
    <property type="entry name" value="RIBONUCLEASE VAPC2"/>
    <property type="match status" value="1"/>
</dbReference>
<dbReference type="OrthoDB" id="9804823at2"/>
<evidence type="ECO:0000256" key="6">
    <source>
        <dbReference type="ARBA" id="ARBA00022842"/>
    </source>
</evidence>
<dbReference type="GO" id="GO:0004518">
    <property type="term" value="F:nuclease activity"/>
    <property type="evidence" value="ECO:0007669"/>
    <property type="project" value="UniProtKB-KW"/>
</dbReference>
<dbReference type="PANTHER" id="PTHR33653:SF1">
    <property type="entry name" value="RIBONUCLEASE VAPC2"/>
    <property type="match status" value="1"/>
</dbReference>
<comment type="cofactor">
    <cofactor evidence="1">
        <name>Mg(2+)</name>
        <dbReference type="ChEBI" id="CHEBI:18420"/>
    </cofactor>
</comment>